<proteinExistence type="inferred from homology"/>
<dbReference type="PRINTS" id="PR00081">
    <property type="entry name" value="GDHRDH"/>
</dbReference>
<dbReference type="Proteomes" id="UP000292307">
    <property type="component" value="Chromosome"/>
</dbReference>
<keyword evidence="6" id="KW-1185">Reference proteome</keyword>
<dbReference type="Pfam" id="PF00106">
    <property type="entry name" value="adh_short"/>
    <property type="match status" value="1"/>
</dbReference>
<gene>
    <name evidence="5" type="ORF">EYF70_30735</name>
</gene>
<evidence type="ECO:0000256" key="1">
    <source>
        <dbReference type="ARBA" id="ARBA00006484"/>
    </source>
</evidence>
<dbReference type="PROSITE" id="PS00061">
    <property type="entry name" value="ADH_SHORT"/>
    <property type="match status" value="1"/>
</dbReference>
<reference evidence="5 6" key="1">
    <citation type="submission" date="2019-02" db="EMBL/GenBank/DDBJ databases">
        <title>Draft Genome Sequences of Six Type Strains of the Genus Massilia.</title>
        <authorList>
            <person name="Miess H."/>
            <person name="Frediansyhah A."/>
            <person name="Gross H."/>
        </authorList>
    </citation>
    <scope>NUCLEOTIDE SEQUENCE [LARGE SCALE GENOMIC DNA]</scope>
    <source>
        <strain evidence="5 6">DSM 17472</strain>
    </source>
</reference>
<feature type="region of interest" description="Disordered" evidence="3">
    <location>
        <begin position="14"/>
        <end position="67"/>
    </location>
</feature>
<accession>A0ABX5S1Q3</accession>
<dbReference type="SUPFAM" id="SSF51735">
    <property type="entry name" value="NAD(P)-binding Rossmann-fold domains"/>
    <property type="match status" value="1"/>
</dbReference>
<protein>
    <submittedName>
        <fullName evidence="5">SDR family NAD(P)-dependent oxidoreductase</fullName>
    </submittedName>
</protein>
<evidence type="ECO:0000256" key="3">
    <source>
        <dbReference type="SAM" id="MobiDB-lite"/>
    </source>
</evidence>
<dbReference type="Gene3D" id="3.40.50.720">
    <property type="entry name" value="NAD(P)-binding Rossmann-like Domain"/>
    <property type="match status" value="1"/>
</dbReference>
<dbReference type="InterPro" id="IPR036291">
    <property type="entry name" value="NAD(P)-bd_dom_sf"/>
</dbReference>
<evidence type="ECO:0000256" key="2">
    <source>
        <dbReference type="ARBA" id="ARBA00023002"/>
    </source>
</evidence>
<dbReference type="EMBL" id="CP036401">
    <property type="protein sequence ID" value="QBI04711.1"/>
    <property type="molecule type" value="Genomic_DNA"/>
</dbReference>
<dbReference type="PANTHER" id="PTHR44196:SF3">
    <property type="entry name" value="SHORT CHAIN DEHYDROGENASE FAMILY PROTEIN"/>
    <property type="match status" value="1"/>
</dbReference>
<name>A0ABX5S1Q3_9BURK</name>
<sequence length="329" mass="35061">MAGGAGHRWRCAAARGARAGRGRVDRYAGHGASAARPRLEEAGPLAGEPLPPDRARQLRRLPRPGRSPVAVRLPERARGLHGAAAAMKRIMIIGGTRGIGLALAEHYAGQGATLALCGRDTSRLDGHPLAGHPQVRIEAVDITDRAALERAIGAFNPVDLLVVTAGQYTDAAGIAADPEATLPVLATNVGGLYDAFDIAARHMRRQGHGHLAAVASIAGLLQDYPGASLYSASKRAAIAICDTFRKALEPFGIAVTVIVPGYVDTARLRELNGGDARRKPFLQTEAQAVRRIVAAIARREACCVFPWQLHLQVRLFNLLPGFLQRLRQK</sequence>
<dbReference type="PANTHER" id="PTHR44196">
    <property type="entry name" value="DEHYDROGENASE/REDUCTASE SDR FAMILY MEMBER 7B"/>
    <property type="match status" value="1"/>
</dbReference>
<comment type="similarity">
    <text evidence="1">Belongs to the short-chain dehydrogenases/reductases (SDR) family.</text>
</comment>
<evidence type="ECO:0000259" key="4">
    <source>
        <dbReference type="SMART" id="SM00822"/>
    </source>
</evidence>
<evidence type="ECO:0000313" key="5">
    <source>
        <dbReference type="EMBL" id="QBI04711.1"/>
    </source>
</evidence>
<dbReference type="InterPro" id="IPR002347">
    <property type="entry name" value="SDR_fam"/>
</dbReference>
<dbReference type="InterPro" id="IPR057326">
    <property type="entry name" value="KR_dom"/>
</dbReference>
<keyword evidence="2" id="KW-0560">Oxidoreductase</keyword>
<dbReference type="InterPro" id="IPR020904">
    <property type="entry name" value="Sc_DH/Rdtase_CS"/>
</dbReference>
<evidence type="ECO:0000313" key="6">
    <source>
        <dbReference type="Proteomes" id="UP000292307"/>
    </source>
</evidence>
<feature type="domain" description="Ketoreductase" evidence="4">
    <location>
        <begin position="88"/>
        <end position="266"/>
    </location>
</feature>
<dbReference type="SMART" id="SM00822">
    <property type="entry name" value="PKS_KR"/>
    <property type="match status" value="1"/>
</dbReference>
<organism evidence="5 6">
    <name type="scientific">Pseudoduganella albidiflava</name>
    <dbReference type="NCBI Taxonomy" id="321983"/>
    <lineage>
        <taxon>Bacteria</taxon>
        <taxon>Pseudomonadati</taxon>
        <taxon>Pseudomonadota</taxon>
        <taxon>Betaproteobacteria</taxon>
        <taxon>Burkholderiales</taxon>
        <taxon>Oxalobacteraceae</taxon>
        <taxon>Telluria group</taxon>
        <taxon>Pseudoduganella</taxon>
    </lineage>
</organism>